<dbReference type="SUPFAM" id="SSF53720">
    <property type="entry name" value="ALDH-like"/>
    <property type="match status" value="1"/>
</dbReference>
<dbReference type="KEGG" id="aef:GEV26_03985"/>
<evidence type="ECO:0000313" key="4">
    <source>
        <dbReference type="Proteomes" id="UP000392064"/>
    </source>
</evidence>
<dbReference type="PANTHER" id="PTHR43217">
    <property type="entry name" value="SUCCINATE SEMIALDEHYDE DEHYDROGENASE [NAD(P)+] SAD"/>
    <property type="match status" value="1"/>
</dbReference>
<dbReference type="GO" id="GO:0004777">
    <property type="term" value="F:succinate-semialdehyde dehydrogenase (NAD+) activity"/>
    <property type="evidence" value="ECO:0007669"/>
    <property type="project" value="TreeGrafter"/>
</dbReference>
<dbReference type="InterPro" id="IPR015590">
    <property type="entry name" value="Aldehyde_DH_dom"/>
</dbReference>
<dbReference type="PANTHER" id="PTHR43217:SF1">
    <property type="entry name" value="SUCCINATE SEMIALDEHYDE DEHYDROGENASE [NAD(P)+] SAD"/>
    <property type="match status" value="1"/>
</dbReference>
<evidence type="ECO:0000259" key="2">
    <source>
        <dbReference type="Pfam" id="PF00171"/>
    </source>
</evidence>
<dbReference type="Pfam" id="PF00171">
    <property type="entry name" value="Aldedh"/>
    <property type="match status" value="1"/>
</dbReference>
<dbReference type="InterPro" id="IPR016161">
    <property type="entry name" value="Ald_DH/histidinol_DH"/>
</dbReference>
<reference evidence="3 4" key="1">
    <citation type="submission" date="2019-11" db="EMBL/GenBank/DDBJ databases">
        <authorList>
            <person name="Li J."/>
        </authorList>
    </citation>
    <scope>NUCLEOTIDE SEQUENCE [LARGE SCALE GENOMIC DNA]</scope>
    <source>
        <strain evidence="3 4">MF47</strain>
    </source>
</reference>
<dbReference type="Proteomes" id="UP000392064">
    <property type="component" value="Chromosome"/>
</dbReference>
<keyword evidence="4" id="KW-1185">Reference proteome</keyword>
<dbReference type="AlphaFoldDB" id="A0A5Q2MFY7"/>
<dbReference type="FunFam" id="3.40.309.10:FF:000010">
    <property type="entry name" value="Gamma-aminobutyraldehyde dehydrogenase"/>
    <property type="match status" value="1"/>
</dbReference>
<dbReference type="Gene3D" id="3.40.605.10">
    <property type="entry name" value="Aldehyde Dehydrogenase, Chain A, domain 1"/>
    <property type="match status" value="1"/>
</dbReference>
<name>A0A5Q2MFY7_9ACTN</name>
<dbReference type="InterPro" id="IPR016160">
    <property type="entry name" value="Ald_DH_CS_CYS"/>
</dbReference>
<accession>A0A5Q2MFY7</accession>
<organism evidence="3 4">
    <name type="scientific">Aeromicrobium yanjiei</name>
    <dbReference type="NCBI Taxonomy" id="2662028"/>
    <lineage>
        <taxon>Bacteria</taxon>
        <taxon>Bacillati</taxon>
        <taxon>Actinomycetota</taxon>
        <taxon>Actinomycetes</taxon>
        <taxon>Propionibacteriales</taxon>
        <taxon>Nocardioidaceae</taxon>
        <taxon>Aeromicrobium</taxon>
    </lineage>
</organism>
<dbReference type="InterPro" id="IPR016163">
    <property type="entry name" value="Ald_DH_C"/>
</dbReference>
<proteinExistence type="predicted"/>
<dbReference type="RefSeq" id="WP_153651862.1">
    <property type="nucleotide sequence ID" value="NZ_CP045737.1"/>
</dbReference>
<evidence type="ECO:0000256" key="1">
    <source>
        <dbReference type="ARBA" id="ARBA00023002"/>
    </source>
</evidence>
<protein>
    <submittedName>
        <fullName evidence="3">Aldehyde dehydrogenase family protein</fullName>
    </submittedName>
</protein>
<dbReference type="InterPro" id="IPR047110">
    <property type="entry name" value="GABD/Sad-like"/>
</dbReference>
<gene>
    <name evidence="3" type="ORF">GEV26_03985</name>
</gene>
<dbReference type="PROSITE" id="PS00070">
    <property type="entry name" value="ALDEHYDE_DEHYDR_CYS"/>
    <property type="match status" value="1"/>
</dbReference>
<dbReference type="InterPro" id="IPR016162">
    <property type="entry name" value="Ald_DH_N"/>
</dbReference>
<dbReference type="EMBL" id="CP045737">
    <property type="protein sequence ID" value="QGG40591.1"/>
    <property type="molecule type" value="Genomic_DNA"/>
</dbReference>
<feature type="domain" description="Aldehyde dehydrogenase" evidence="2">
    <location>
        <begin position="7"/>
        <end position="452"/>
    </location>
</feature>
<sequence length="458" mass="48016">MTNSAVSVNPATGEQVAQYPFVTPDELGDVLGSAAAGQQRWAARSLADRCDVMRTAAEIMRDDVERLAELITTEMGKPITEARGEVLKCAHTLDWYAEQAPETLAPVPTAAGPGVQVHYRPLGVVLAVMPWNFPIWQAMRGSVGILLGGNGYLLKPSPTTVGCAVALQEVYERAGVEHGAFGVLNAANGVVSAALADDVIVGVTLTGSVAAGSAVAAQAAREIKPSVLELGGSDPFIVLADADLDAAVDAAVTARFQNSGQVCIAAKRIILEEPILEEFTEKFVEQVKALVVGDPSDAATRIGPMARSDLRDQLADQVDRSLEAGATLLVGGEKLPGSGYFYAPTVLSDVVAGSPGFCEELFGPVAVLVAATDAEHAITLANDSEFGLGSSVWTTDLDRAEKVAAQIQAGSVFINKVGVSDPRVPIGGIKKSGYGRELSHHALREFTNQQTVWCERAE</sequence>
<evidence type="ECO:0000313" key="3">
    <source>
        <dbReference type="EMBL" id="QGG40591.1"/>
    </source>
</evidence>
<dbReference type="Gene3D" id="3.40.309.10">
    <property type="entry name" value="Aldehyde Dehydrogenase, Chain A, domain 2"/>
    <property type="match status" value="1"/>
</dbReference>
<keyword evidence="1" id="KW-0560">Oxidoreductase</keyword>